<sequence length="415" mass="47400">MIIMAADNEAIFQYYTIINQDEIPQTEGNTDQQLVLLTIDPDPFLINGESNVNPAATLDFTASGASSELQGYEENQALQTIPVKIITVQDGTVFMASEDEPLETIEPHLITGGYEESTSQEVNYMEPKMEQDTNENEEQDTEDEPLYSNLDNDGQCNLFQIIDDNNCTQLFQFFCDDENKSEDESEDVQVPPEKEKPFLCVYEGCDRAYTALNYLNVHMRTHHINHKPYKCKEKGCKKRFATNYSLKAHTRTHTGEKPYGCYMCMKSFKTSGDLAKHVRIHTGEKPFVCPVEDCGRSFTTSNIRKIHIRSHTGERPFVCKHENCGKAFASLTNYKNHVRIHTGEKPFICSIEGCEKRFTEYSSLYKHQTVHQTERPVSCCYCSQTFKQVSSMNLHKRLKHNLVICRDGTAVVIDI</sequence>
<feature type="domain" description="C2H2-type" evidence="12">
    <location>
        <begin position="259"/>
        <end position="286"/>
    </location>
</feature>
<evidence type="ECO:0000256" key="7">
    <source>
        <dbReference type="ARBA" id="ARBA00023125"/>
    </source>
</evidence>
<keyword evidence="4 10" id="KW-0863">Zinc-finger</keyword>
<dbReference type="FunFam" id="3.30.160.60:FF:000072">
    <property type="entry name" value="zinc finger protein 143 isoform X1"/>
    <property type="match status" value="1"/>
</dbReference>
<dbReference type="Pfam" id="PF00096">
    <property type="entry name" value="zf-C2H2"/>
    <property type="match status" value="4"/>
</dbReference>
<evidence type="ECO:0000256" key="6">
    <source>
        <dbReference type="ARBA" id="ARBA00023015"/>
    </source>
</evidence>
<feature type="domain" description="C2H2-type" evidence="12">
    <location>
        <begin position="347"/>
        <end position="376"/>
    </location>
</feature>
<keyword evidence="9" id="KW-0539">Nucleus</keyword>
<dbReference type="FunFam" id="3.30.160.60:FF:001102">
    <property type="entry name" value="Transcription factor IIIA"/>
    <property type="match status" value="1"/>
</dbReference>
<dbReference type="FunFam" id="3.30.160.60:FF:000071">
    <property type="entry name" value="Putative zinc finger protein 143"/>
    <property type="match status" value="1"/>
</dbReference>
<dbReference type="FunFam" id="3.30.160.60:FF:000125">
    <property type="entry name" value="Putative zinc finger protein 143"/>
    <property type="match status" value="1"/>
</dbReference>
<evidence type="ECO:0000256" key="3">
    <source>
        <dbReference type="ARBA" id="ARBA00022737"/>
    </source>
</evidence>
<dbReference type="GO" id="GO:0008270">
    <property type="term" value="F:zinc ion binding"/>
    <property type="evidence" value="ECO:0007669"/>
    <property type="project" value="UniProtKB-KW"/>
</dbReference>
<evidence type="ECO:0000259" key="12">
    <source>
        <dbReference type="PROSITE" id="PS50157"/>
    </source>
</evidence>
<keyword evidence="7" id="KW-0238">DNA-binding</keyword>
<dbReference type="SUPFAM" id="SSF57667">
    <property type="entry name" value="beta-beta-alpha zinc fingers"/>
    <property type="match status" value="4"/>
</dbReference>
<keyword evidence="5" id="KW-0862">Zinc</keyword>
<dbReference type="OrthoDB" id="6077919at2759"/>
<keyword evidence="2" id="KW-0479">Metal-binding</keyword>
<evidence type="ECO:0000256" key="11">
    <source>
        <dbReference type="SAM" id="MobiDB-lite"/>
    </source>
</evidence>
<evidence type="ECO:0000313" key="13">
    <source>
        <dbReference type="EMBL" id="CAH1997584.1"/>
    </source>
</evidence>
<gene>
    <name evidence="13" type="ORF">ACAOBT_LOCUS23851</name>
</gene>
<feature type="domain" description="C2H2-type" evidence="12">
    <location>
        <begin position="377"/>
        <end position="400"/>
    </location>
</feature>
<name>A0A9P0LMS3_ACAOB</name>
<feature type="domain" description="C2H2-type" evidence="12">
    <location>
        <begin position="287"/>
        <end position="316"/>
    </location>
</feature>
<dbReference type="EMBL" id="CAKOFQ010007296">
    <property type="protein sequence ID" value="CAH1997584.1"/>
    <property type="molecule type" value="Genomic_DNA"/>
</dbReference>
<dbReference type="AlphaFoldDB" id="A0A9P0LMS3"/>
<dbReference type="GO" id="GO:0000978">
    <property type="term" value="F:RNA polymerase II cis-regulatory region sequence-specific DNA binding"/>
    <property type="evidence" value="ECO:0007669"/>
    <property type="project" value="TreeGrafter"/>
</dbReference>
<dbReference type="SMART" id="SM00355">
    <property type="entry name" value="ZnF_C2H2"/>
    <property type="match status" value="7"/>
</dbReference>
<dbReference type="InterPro" id="IPR013087">
    <property type="entry name" value="Znf_C2H2_type"/>
</dbReference>
<comment type="caution">
    <text evidence="13">The sequence shown here is derived from an EMBL/GenBank/DDBJ whole genome shotgun (WGS) entry which is preliminary data.</text>
</comment>
<evidence type="ECO:0000313" key="14">
    <source>
        <dbReference type="Proteomes" id="UP001152888"/>
    </source>
</evidence>
<protein>
    <recommendedName>
        <fullName evidence="12">C2H2-type domain-containing protein</fullName>
    </recommendedName>
</protein>
<feature type="domain" description="C2H2-type" evidence="12">
    <location>
        <begin position="229"/>
        <end position="258"/>
    </location>
</feature>
<dbReference type="Proteomes" id="UP001152888">
    <property type="component" value="Unassembled WGS sequence"/>
</dbReference>
<dbReference type="GO" id="GO:0005634">
    <property type="term" value="C:nucleus"/>
    <property type="evidence" value="ECO:0007669"/>
    <property type="project" value="UniProtKB-SubCell"/>
</dbReference>
<feature type="region of interest" description="Disordered" evidence="11">
    <location>
        <begin position="128"/>
        <end position="148"/>
    </location>
</feature>
<dbReference type="InterPro" id="IPR036236">
    <property type="entry name" value="Znf_C2H2_sf"/>
</dbReference>
<evidence type="ECO:0000256" key="4">
    <source>
        <dbReference type="ARBA" id="ARBA00022771"/>
    </source>
</evidence>
<reference evidence="13" key="1">
    <citation type="submission" date="2022-03" db="EMBL/GenBank/DDBJ databases">
        <authorList>
            <person name="Sayadi A."/>
        </authorList>
    </citation>
    <scope>NUCLEOTIDE SEQUENCE</scope>
</reference>
<dbReference type="FunFam" id="3.30.160.60:FF:002343">
    <property type="entry name" value="Zinc finger protein 33A"/>
    <property type="match status" value="1"/>
</dbReference>
<dbReference type="Gene3D" id="3.30.160.60">
    <property type="entry name" value="Classic Zinc Finger"/>
    <property type="match status" value="6"/>
</dbReference>
<evidence type="ECO:0000256" key="10">
    <source>
        <dbReference type="PROSITE-ProRule" id="PRU00042"/>
    </source>
</evidence>
<feature type="domain" description="C2H2-type" evidence="12">
    <location>
        <begin position="317"/>
        <end position="346"/>
    </location>
</feature>
<evidence type="ECO:0000256" key="9">
    <source>
        <dbReference type="ARBA" id="ARBA00023242"/>
    </source>
</evidence>
<proteinExistence type="predicted"/>
<keyword evidence="14" id="KW-1185">Reference proteome</keyword>
<accession>A0A9P0LMS3</accession>
<keyword evidence="8" id="KW-0804">Transcription</keyword>
<evidence type="ECO:0000256" key="2">
    <source>
        <dbReference type="ARBA" id="ARBA00022723"/>
    </source>
</evidence>
<feature type="compositionally biased region" description="Acidic residues" evidence="11">
    <location>
        <begin position="132"/>
        <end position="145"/>
    </location>
</feature>
<dbReference type="GO" id="GO:0000981">
    <property type="term" value="F:DNA-binding transcription factor activity, RNA polymerase II-specific"/>
    <property type="evidence" value="ECO:0007669"/>
    <property type="project" value="TreeGrafter"/>
</dbReference>
<evidence type="ECO:0000256" key="1">
    <source>
        <dbReference type="ARBA" id="ARBA00004123"/>
    </source>
</evidence>
<evidence type="ECO:0000256" key="8">
    <source>
        <dbReference type="ARBA" id="ARBA00023163"/>
    </source>
</evidence>
<organism evidence="13 14">
    <name type="scientific">Acanthoscelides obtectus</name>
    <name type="common">Bean weevil</name>
    <name type="synonym">Bruchus obtectus</name>
    <dbReference type="NCBI Taxonomy" id="200917"/>
    <lineage>
        <taxon>Eukaryota</taxon>
        <taxon>Metazoa</taxon>
        <taxon>Ecdysozoa</taxon>
        <taxon>Arthropoda</taxon>
        <taxon>Hexapoda</taxon>
        <taxon>Insecta</taxon>
        <taxon>Pterygota</taxon>
        <taxon>Neoptera</taxon>
        <taxon>Endopterygota</taxon>
        <taxon>Coleoptera</taxon>
        <taxon>Polyphaga</taxon>
        <taxon>Cucujiformia</taxon>
        <taxon>Chrysomeloidea</taxon>
        <taxon>Chrysomelidae</taxon>
        <taxon>Bruchinae</taxon>
        <taxon>Bruchini</taxon>
        <taxon>Acanthoscelides</taxon>
    </lineage>
</organism>
<dbReference type="PROSITE" id="PS00028">
    <property type="entry name" value="ZINC_FINGER_C2H2_1"/>
    <property type="match status" value="7"/>
</dbReference>
<keyword evidence="3" id="KW-0677">Repeat</keyword>
<feature type="domain" description="C2H2-type" evidence="12">
    <location>
        <begin position="198"/>
        <end position="228"/>
    </location>
</feature>
<comment type="subcellular location">
    <subcellularLocation>
        <location evidence="1">Nucleus</location>
    </subcellularLocation>
</comment>
<dbReference type="PANTHER" id="PTHR23235">
    <property type="entry name" value="KRUEPPEL-LIKE TRANSCRIPTION FACTOR"/>
    <property type="match status" value="1"/>
</dbReference>
<dbReference type="PROSITE" id="PS50157">
    <property type="entry name" value="ZINC_FINGER_C2H2_2"/>
    <property type="match status" value="7"/>
</dbReference>
<keyword evidence="6" id="KW-0805">Transcription regulation</keyword>
<evidence type="ECO:0000256" key="5">
    <source>
        <dbReference type="ARBA" id="ARBA00022833"/>
    </source>
</evidence>